<dbReference type="AlphaFoldDB" id="A0A5E4UJS3"/>
<proteinExistence type="predicted"/>
<keyword evidence="2" id="KW-1185">Reference proteome</keyword>
<accession>A0A5E4UJS3</accession>
<evidence type="ECO:0000313" key="1">
    <source>
        <dbReference type="EMBL" id="VVE00291.1"/>
    </source>
</evidence>
<evidence type="ECO:0000313" key="2">
    <source>
        <dbReference type="Proteomes" id="UP000366945"/>
    </source>
</evidence>
<protein>
    <submittedName>
        <fullName evidence="1">Uncharacterized protein</fullName>
    </submittedName>
</protein>
<reference evidence="1 2" key="1">
    <citation type="submission" date="2019-08" db="EMBL/GenBank/DDBJ databases">
        <authorList>
            <person name="Peeters C."/>
        </authorList>
    </citation>
    <scope>NUCLEOTIDE SEQUENCE [LARGE SCALE GENOMIC DNA]</scope>
    <source>
        <strain evidence="1 2">LMG 31114</strain>
    </source>
</reference>
<dbReference type="EMBL" id="CABPSK010000002">
    <property type="protein sequence ID" value="VVE00291.1"/>
    <property type="molecule type" value="Genomic_DNA"/>
</dbReference>
<organism evidence="1 2">
    <name type="scientific">Pandoraea pneumonica</name>
    <dbReference type="NCBI Taxonomy" id="2508299"/>
    <lineage>
        <taxon>Bacteria</taxon>
        <taxon>Pseudomonadati</taxon>
        <taxon>Pseudomonadota</taxon>
        <taxon>Betaproteobacteria</taxon>
        <taxon>Burkholderiales</taxon>
        <taxon>Burkholderiaceae</taxon>
        <taxon>Pandoraea</taxon>
    </lineage>
</organism>
<sequence length="84" mass="10025">MYRFNKSLVERKHDRSLFNANTFEILRFNEAGYRLITEFRNADFSLDDFLRIACSYFPNEDSARAFFHRCLQQNVFCTSVEIPA</sequence>
<gene>
    <name evidence="1" type="ORF">PPN31114_02085</name>
</gene>
<name>A0A5E4UJS3_9BURK</name>
<dbReference type="Proteomes" id="UP000366945">
    <property type="component" value="Unassembled WGS sequence"/>
</dbReference>